<dbReference type="WBParaSite" id="PEQ_0000689701-mRNA-1">
    <property type="protein sequence ID" value="PEQ_0000689701-mRNA-1"/>
    <property type="gene ID" value="PEQ_0000689701"/>
</dbReference>
<sequence>MEGHLVEYMGPMRCPDLDRLAGIQVAHVRDHVRPRHSGL</sequence>
<organism evidence="1 2">
    <name type="scientific">Parascaris equorum</name>
    <name type="common">Equine roundworm</name>
    <dbReference type="NCBI Taxonomy" id="6256"/>
    <lineage>
        <taxon>Eukaryota</taxon>
        <taxon>Metazoa</taxon>
        <taxon>Ecdysozoa</taxon>
        <taxon>Nematoda</taxon>
        <taxon>Chromadorea</taxon>
        <taxon>Rhabditida</taxon>
        <taxon>Spirurina</taxon>
        <taxon>Ascaridomorpha</taxon>
        <taxon>Ascaridoidea</taxon>
        <taxon>Ascarididae</taxon>
        <taxon>Parascaris</taxon>
    </lineage>
</organism>
<evidence type="ECO:0000313" key="1">
    <source>
        <dbReference type="Proteomes" id="UP000887564"/>
    </source>
</evidence>
<evidence type="ECO:0000313" key="2">
    <source>
        <dbReference type="WBParaSite" id="PEQ_0000689701-mRNA-1"/>
    </source>
</evidence>
<reference evidence="2" key="1">
    <citation type="submission" date="2022-11" db="UniProtKB">
        <authorList>
            <consortium name="WormBaseParasite"/>
        </authorList>
    </citation>
    <scope>IDENTIFICATION</scope>
</reference>
<protein>
    <submittedName>
        <fullName evidence="2">Uncharacterized protein</fullName>
    </submittedName>
</protein>
<accession>A0A914RKB0</accession>
<proteinExistence type="predicted"/>
<keyword evidence="1" id="KW-1185">Reference proteome</keyword>
<dbReference type="Proteomes" id="UP000887564">
    <property type="component" value="Unplaced"/>
</dbReference>
<dbReference type="AlphaFoldDB" id="A0A914RKB0"/>
<name>A0A914RKB0_PAREQ</name>